<accession>A0A1B0AF62</accession>
<protein>
    <submittedName>
        <fullName evidence="2">Uncharacterized protein</fullName>
    </submittedName>
</protein>
<dbReference type="Proteomes" id="UP000092445">
    <property type="component" value="Unassembled WGS sequence"/>
</dbReference>
<keyword evidence="1" id="KW-0812">Transmembrane</keyword>
<keyword evidence="3" id="KW-1185">Reference proteome</keyword>
<dbReference type="AlphaFoldDB" id="A0A1B0AF62"/>
<reference evidence="3" key="1">
    <citation type="submission" date="2014-03" db="EMBL/GenBank/DDBJ databases">
        <authorList>
            <person name="Aksoy S."/>
            <person name="Warren W."/>
            <person name="Wilson R.K."/>
        </authorList>
    </citation>
    <scope>NUCLEOTIDE SEQUENCE [LARGE SCALE GENOMIC DNA]</scope>
    <source>
        <strain evidence="3">IAEA</strain>
    </source>
</reference>
<feature type="transmembrane region" description="Helical" evidence="1">
    <location>
        <begin position="40"/>
        <end position="61"/>
    </location>
</feature>
<reference evidence="2" key="2">
    <citation type="submission" date="2020-05" db="UniProtKB">
        <authorList>
            <consortium name="EnsemblMetazoa"/>
        </authorList>
    </citation>
    <scope>IDENTIFICATION</scope>
    <source>
        <strain evidence="2">IAEA</strain>
    </source>
</reference>
<evidence type="ECO:0000256" key="1">
    <source>
        <dbReference type="SAM" id="Phobius"/>
    </source>
</evidence>
<keyword evidence="1" id="KW-1133">Transmembrane helix</keyword>
<keyword evidence="1" id="KW-0472">Membrane</keyword>
<dbReference type="VEuPathDB" id="VectorBase:GPAI043833"/>
<evidence type="ECO:0000313" key="3">
    <source>
        <dbReference type="Proteomes" id="UP000092445"/>
    </source>
</evidence>
<proteinExistence type="predicted"/>
<organism evidence="2 3">
    <name type="scientific">Glossina pallidipes</name>
    <name type="common">Tsetse fly</name>
    <dbReference type="NCBI Taxonomy" id="7398"/>
    <lineage>
        <taxon>Eukaryota</taxon>
        <taxon>Metazoa</taxon>
        <taxon>Ecdysozoa</taxon>
        <taxon>Arthropoda</taxon>
        <taxon>Hexapoda</taxon>
        <taxon>Insecta</taxon>
        <taxon>Pterygota</taxon>
        <taxon>Neoptera</taxon>
        <taxon>Endopterygota</taxon>
        <taxon>Diptera</taxon>
        <taxon>Brachycera</taxon>
        <taxon>Muscomorpha</taxon>
        <taxon>Hippoboscoidea</taxon>
        <taxon>Glossinidae</taxon>
        <taxon>Glossina</taxon>
    </lineage>
</organism>
<dbReference type="EnsemblMetazoa" id="GPAI043833-RA">
    <property type="protein sequence ID" value="GPAI043833-PA"/>
    <property type="gene ID" value="GPAI043833"/>
</dbReference>
<evidence type="ECO:0000313" key="2">
    <source>
        <dbReference type="EnsemblMetazoa" id="GPAI043833-PA"/>
    </source>
</evidence>
<name>A0A1B0AF62_GLOPL</name>
<sequence length="158" mass="18170">MTNKKVISGWVGMLYSHHRSLYHTNPNFILPYNAAGRYRIQLILTTGITLEAIYIWFLYCIPRFTAIPNRNGCRRIQNQYSTRTKCHSSHTVCNQQRFTLELSDCLASSWANSAGAFLQIAKIVIETAGNETRTTNNNENYANNSFSKVVKRLIRFDL</sequence>